<dbReference type="InterPro" id="IPR038765">
    <property type="entry name" value="Papain-like_cys_pep_sf"/>
</dbReference>
<dbReference type="SMART" id="SM00645">
    <property type="entry name" value="Pept_C1"/>
    <property type="match status" value="1"/>
</dbReference>
<dbReference type="InterPro" id="IPR012599">
    <property type="entry name" value="Propeptide_C1A"/>
</dbReference>
<dbReference type="PANTHER" id="PTHR12411">
    <property type="entry name" value="CYSTEINE PROTEASE FAMILY C1-RELATED"/>
    <property type="match status" value="1"/>
</dbReference>
<keyword evidence="11" id="KW-1185">Reference proteome</keyword>
<evidence type="ECO:0000313" key="11">
    <source>
        <dbReference type="Proteomes" id="UP000821837"/>
    </source>
</evidence>
<sequence length="557" mass="60685">MKVLVVCALLAVAVQASIMVPPHMTPSSDEMINFINNLNTTWKAGRNFHKELSAPCPAGFAGALPSRKDSLPIYDPKESPGPLPADYDARDAHPNCGVIRVIRDQASCWSCWAFGAVGAISDRICIHTNGRVHVNISAQDLVTCCANCAVEGNGCYAGYINKAWDFYLNEGIVTGGLYGTKDGCSPYSYPPSNQLGLSPHKKGRPPKPPACTHSCEHGNNKSYTAEKHYDHKEDEQARKRLREDDAQSRASTEDNEEMDQAAFTVVSYKKKRAAGVPVIFKPTQPNRSFWKVNPNLLASAVVTTAQEKVLSHRLNKDGSLMVTMSSVPAANRLLAVTDLAGIAVEARVPYSYSATYGRIQDVPVEYSDDDLKEYLSEQGPRCANCGADHAASYGGCPKKKAATLARTMEQFQGKARKRREPPPNPDVIFTSTNQKQQEQQIQRSDTTSKKSFASVVKGNQKRPSSAKSQEKSSSDPDASQQQMSPKSQQNRKSQEKLLGGSTIQDISSMLIPMMFAAIKALLCANPSLKDIPEVQAVLAFEPLVTTSPTAQRRGSSE</sequence>
<feature type="region of interest" description="Disordered" evidence="7">
    <location>
        <begin position="195"/>
        <end position="258"/>
    </location>
</feature>
<keyword evidence="4" id="KW-0378">Hydrolase</keyword>
<dbReference type="AlphaFoldDB" id="A0A9D4Q3G3"/>
<evidence type="ECO:0000256" key="7">
    <source>
        <dbReference type="SAM" id="MobiDB-lite"/>
    </source>
</evidence>
<feature type="signal peptide" evidence="8">
    <location>
        <begin position="1"/>
        <end position="16"/>
    </location>
</feature>
<dbReference type="GO" id="GO:0004197">
    <property type="term" value="F:cysteine-type endopeptidase activity"/>
    <property type="evidence" value="ECO:0007669"/>
    <property type="project" value="InterPro"/>
</dbReference>
<reference evidence="10" key="1">
    <citation type="journal article" date="2020" name="Cell">
        <title>Large-Scale Comparative Analyses of Tick Genomes Elucidate Their Genetic Diversity and Vector Capacities.</title>
        <authorList>
            <consortium name="Tick Genome and Microbiome Consortium (TIGMIC)"/>
            <person name="Jia N."/>
            <person name="Wang J."/>
            <person name="Shi W."/>
            <person name="Du L."/>
            <person name="Sun Y."/>
            <person name="Zhan W."/>
            <person name="Jiang J.F."/>
            <person name="Wang Q."/>
            <person name="Zhang B."/>
            <person name="Ji P."/>
            <person name="Bell-Sakyi L."/>
            <person name="Cui X.M."/>
            <person name="Yuan T.T."/>
            <person name="Jiang B.G."/>
            <person name="Yang W.F."/>
            <person name="Lam T.T."/>
            <person name="Chang Q.C."/>
            <person name="Ding S.J."/>
            <person name="Wang X.J."/>
            <person name="Zhu J.G."/>
            <person name="Ruan X.D."/>
            <person name="Zhao L."/>
            <person name="Wei J.T."/>
            <person name="Ye R.Z."/>
            <person name="Que T.C."/>
            <person name="Du C.H."/>
            <person name="Zhou Y.H."/>
            <person name="Cheng J.X."/>
            <person name="Dai P.F."/>
            <person name="Guo W.B."/>
            <person name="Han X.H."/>
            <person name="Huang E.J."/>
            <person name="Li L.F."/>
            <person name="Wei W."/>
            <person name="Gao Y.C."/>
            <person name="Liu J.Z."/>
            <person name="Shao H.Z."/>
            <person name="Wang X."/>
            <person name="Wang C.C."/>
            <person name="Yang T.C."/>
            <person name="Huo Q.B."/>
            <person name="Li W."/>
            <person name="Chen H.Y."/>
            <person name="Chen S.E."/>
            <person name="Zhou L.G."/>
            <person name="Ni X.B."/>
            <person name="Tian J.H."/>
            <person name="Sheng Y."/>
            <person name="Liu T."/>
            <person name="Pan Y.S."/>
            <person name="Xia L.Y."/>
            <person name="Li J."/>
            <person name="Zhao F."/>
            <person name="Cao W.C."/>
        </authorList>
    </citation>
    <scope>NUCLEOTIDE SEQUENCE</scope>
    <source>
        <strain evidence="10">Rsan-2018</strain>
    </source>
</reference>
<dbReference type="Pfam" id="PF08127">
    <property type="entry name" value="Propeptide_C1"/>
    <property type="match status" value="1"/>
</dbReference>
<feature type="domain" description="Peptidase C1A papain C-terminal" evidence="9">
    <location>
        <begin position="83"/>
        <end position="350"/>
    </location>
</feature>
<evidence type="ECO:0000256" key="8">
    <source>
        <dbReference type="SAM" id="SignalP"/>
    </source>
</evidence>
<evidence type="ECO:0000256" key="1">
    <source>
        <dbReference type="ARBA" id="ARBA00008455"/>
    </source>
</evidence>
<evidence type="ECO:0000259" key="9">
    <source>
        <dbReference type="SMART" id="SM00645"/>
    </source>
</evidence>
<evidence type="ECO:0000256" key="4">
    <source>
        <dbReference type="ARBA" id="ARBA00022801"/>
    </source>
</evidence>
<dbReference type="EMBL" id="JABSTV010001249">
    <property type="protein sequence ID" value="KAH7963382.1"/>
    <property type="molecule type" value="Genomic_DNA"/>
</dbReference>
<evidence type="ECO:0000256" key="3">
    <source>
        <dbReference type="ARBA" id="ARBA00022729"/>
    </source>
</evidence>
<keyword evidence="2" id="KW-0645">Protease</keyword>
<dbReference type="VEuPathDB" id="VectorBase:RSAN_032615"/>
<evidence type="ECO:0000256" key="6">
    <source>
        <dbReference type="ARBA" id="ARBA00023157"/>
    </source>
</evidence>
<feature type="compositionally biased region" description="Polar residues" evidence="7">
    <location>
        <begin position="475"/>
        <end position="491"/>
    </location>
</feature>
<evidence type="ECO:0000256" key="2">
    <source>
        <dbReference type="ARBA" id="ARBA00022670"/>
    </source>
</evidence>
<dbReference type="GO" id="GO:0006508">
    <property type="term" value="P:proteolysis"/>
    <property type="evidence" value="ECO:0007669"/>
    <property type="project" value="UniProtKB-KW"/>
</dbReference>
<dbReference type="Pfam" id="PF00112">
    <property type="entry name" value="Peptidase_C1"/>
    <property type="match status" value="1"/>
</dbReference>
<dbReference type="SUPFAM" id="SSF54001">
    <property type="entry name" value="Cysteine proteinases"/>
    <property type="match status" value="1"/>
</dbReference>
<evidence type="ECO:0000313" key="10">
    <source>
        <dbReference type="EMBL" id="KAH7963382.1"/>
    </source>
</evidence>
<dbReference type="Gene3D" id="3.90.70.10">
    <property type="entry name" value="Cysteine proteinases"/>
    <property type="match status" value="1"/>
</dbReference>
<comment type="similarity">
    <text evidence="1">Belongs to the peptidase C1 family.</text>
</comment>
<feature type="compositionally biased region" description="Basic and acidic residues" evidence="7">
    <location>
        <begin position="214"/>
        <end position="247"/>
    </location>
</feature>
<reference evidence="10" key="2">
    <citation type="submission" date="2021-09" db="EMBL/GenBank/DDBJ databases">
        <authorList>
            <person name="Jia N."/>
            <person name="Wang J."/>
            <person name="Shi W."/>
            <person name="Du L."/>
            <person name="Sun Y."/>
            <person name="Zhan W."/>
            <person name="Jiang J."/>
            <person name="Wang Q."/>
            <person name="Zhang B."/>
            <person name="Ji P."/>
            <person name="Sakyi L.B."/>
            <person name="Cui X."/>
            <person name="Yuan T."/>
            <person name="Jiang B."/>
            <person name="Yang W."/>
            <person name="Lam T.T.-Y."/>
            <person name="Chang Q."/>
            <person name="Ding S."/>
            <person name="Wang X."/>
            <person name="Zhu J."/>
            <person name="Ruan X."/>
            <person name="Zhao L."/>
            <person name="Wei J."/>
            <person name="Que T."/>
            <person name="Du C."/>
            <person name="Cheng J."/>
            <person name="Dai P."/>
            <person name="Han X."/>
            <person name="Huang E."/>
            <person name="Gao Y."/>
            <person name="Liu J."/>
            <person name="Shao H."/>
            <person name="Ye R."/>
            <person name="Li L."/>
            <person name="Wei W."/>
            <person name="Wang X."/>
            <person name="Wang C."/>
            <person name="Huo Q."/>
            <person name="Li W."/>
            <person name="Guo W."/>
            <person name="Chen H."/>
            <person name="Chen S."/>
            <person name="Zhou L."/>
            <person name="Zhou L."/>
            <person name="Ni X."/>
            <person name="Tian J."/>
            <person name="Zhou Y."/>
            <person name="Sheng Y."/>
            <person name="Liu T."/>
            <person name="Pan Y."/>
            <person name="Xia L."/>
            <person name="Li J."/>
            <person name="Zhao F."/>
            <person name="Cao W."/>
        </authorList>
    </citation>
    <scope>NUCLEOTIDE SEQUENCE</scope>
    <source>
        <strain evidence="10">Rsan-2018</strain>
        <tissue evidence="10">Larvae</tissue>
    </source>
</reference>
<feature type="region of interest" description="Disordered" evidence="7">
    <location>
        <begin position="409"/>
        <end position="496"/>
    </location>
</feature>
<dbReference type="Proteomes" id="UP000821837">
    <property type="component" value="Chromosome 3"/>
</dbReference>
<feature type="chain" id="PRO_5038548773" description="Peptidase C1A papain C-terminal domain-containing protein" evidence="8">
    <location>
        <begin position="17"/>
        <end position="557"/>
    </location>
</feature>
<keyword evidence="6" id="KW-1015">Disulfide bond</keyword>
<accession>A0A9D4Q3G3</accession>
<comment type="caution">
    <text evidence="10">The sequence shown here is derived from an EMBL/GenBank/DDBJ whole genome shotgun (WGS) entry which is preliminary data.</text>
</comment>
<name>A0A9D4Q3G3_RHISA</name>
<proteinExistence type="inferred from homology"/>
<evidence type="ECO:0000256" key="5">
    <source>
        <dbReference type="ARBA" id="ARBA00022807"/>
    </source>
</evidence>
<protein>
    <recommendedName>
        <fullName evidence="9">Peptidase C1A papain C-terminal domain-containing protein</fullName>
    </recommendedName>
</protein>
<keyword evidence="3 8" id="KW-0732">Signal</keyword>
<dbReference type="InterPro" id="IPR000668">
    <property type="entry name" value="Peptidase_C1A_C"/>
</dbReference>
<keyword evidence="5" id="KW-0788">Thiol protease</keyword>
<dbReference type="InterPro" id="IPR013128">
    <property type="entry name" value="Peptidase_C1A"/>
</dbReference>
<feature type="compositionally biased region" description="Polar residues" evidence="7">
    <location>
        <begin position="429"/>
        <end position="451"/>
    </location>
</feature>
<organism evidence="10 11">
    <name type="scientific">Rhipicephalus sanguineus</name>
    <name type="common">Brown dog tick</name>
    <name type="synonym">Ixodes sanguineus</name>
    <dbReference type="NCBI Taxonomy" id="34632"/>
    <lineage>
        <taxon>Eukaryota</taxon>
        <taxon>Metazoa</taxon>
        <taxon>Ecdysozoa</taxon>
        <taxon>Arthropoda</taxon>
        <taxon>Chelicerata</taxon>
        <taxon>Arachnida</taxon>
        <taxon>Acari</taxon>
        <taxon>Parasitiformes</taxon>
        <taxon>Ixodida</taxon>
        <taxon>Ixodoidea</taxon>
        <taxon>Ixodidae</taxon>
        <taxon>Rhipicephalinae</taxon>
        <taxon>Rhipicephalus</taxon>
        <taxon>Rhipicephalus</taxon>
    </lineage>
</organism>
<gene>
    <name evidence="10" type="ORF">HPB52_020877</name>
</gene>